<sequence length="449" mass="49938">MKPSHHPPLLLLLLGVATAVSPLFSLPVTRDSLNNGLIIITFEDHRLPIVDLALICRSGAVFEPLPKAGTASLCAQMLLRGTKNFTADSLAALLDFLGASYSADADFDHSLVQFRLLSKDLGTGLDILADIVLNPAFPEPEFRLVREEQLTAARRAWDNPGSLVTLEFDRMLFGDHRYSLPVRGDTGTIPQITLADLHQFHATHFVPNNCFIVAVGDISPGALKEEITRRFAGWQPGPVPAPEPPALKPPEKLRVKLITRPDMNQTYIQFGHLGISVRDPDLIPVRLMSYILGGPPLSSRLGLAVREYAGLAYDVRCWFDRRLLTGAFRATVQTSKPQIAIEKMFAEIDRMAQTGATPRELQKAKNYFTGSFPLTYSANSGKLDQLISFELYGYGMDWFTRFPVLVRTTTLEQINTAARNRLFPGRYLMVILGNITRDQLNLPDAEWIE</sequence>
<proteinExistence type="inferred from homology"/>
<evidence type="ECO:0000313" key="4">
    <source>
        <dbReference type="EMBL" id="HEA87675.1"/>
    </source>
</evidence>
<dbReference type="InterPro" id="IPR050361">
    <property type="entry name" value="MPP/UQCRC_Complex"/>
</dbReference>
<dbReference type="EMBL" id="DSTU01000004">
    <property type="protein sequence ID" value="HFJ53514.1"/>
    <property type="molecule type" value="Genomic_DNA"/>
</dbReference>
<dbReference type="InterPro" id="IPR007863">
    <property type="entry name" value="Peptidase_M16_C"/>
</dbReference>
<comment type="caution">
    <text evidence="5">The sequence shown here is derived from an EMBL/GenBank/DDBJ whole genome shotgun (WGS) entry which is preliminary data.</text>
</comment>
<dbReference type="SUPFAM" id="SSF63411">
    <property type="entry name" value="LuxS/MPP-like metallohydrolase"/>
    <property type="match status" value="2"/>
</dbReference>
<protein>
    <submittedName>
        <fullName evidence="5">Insulinase family protein</fullName>
    </submittedName>
</protein>
<feature type="domain" description="Peptidase M16 N-terminal" evidence="2">
    <location>
        <begin position="43"/>
        <end position="179"/>
    </location>
</feature>
<feature type="domain" description="Peptidase M16 C-terminal" evidence="3">
    <location>
        <begin position="192"/>
        <end position="366"/>
    </location>
</feature>
<dbReference type="AlphaFoldDB" id="A0A7C3ERP3"/>
<dbReference type="PANTHER" id="PTHR11851">
    <property type="entry name" value="METALLOPROTEASE"/>
    <property type="match status" value="1"/>
</dbReference>
<dbReference type="EMBL" id="DSLG01000008">
    <property type="protein sequence ID" value="HEA87675.1"/>
    <property type="molecule type" value="Genomic_DNA"/>
</dbReference>
<name>A0A7C3ERP3_UNCW3</name>
<dbReference type="GO" id="GO:0046872">
    <property type="term" value="F:metal ion binding"/>
    <property type="evidence" value="ECO:0007669"/>
    <property type="project" value="InterPro"/>
</dbReference>
<reference evidence="5" key="1">
    <citation type="journal article" date="2020" name="mSystems">
        <title>Genome- and Community-Level Interaction Insights into Carbon Utilization and Element Cycling Functions of Hydrothermarchaeota in Hydrothermal Sediment.</title>
        <authorList>
            <person name="Zhou Z."/>
            <person name="Liu Y."/>
            <person name="Xu W."/>
            <person name="Pan J."/>
            <person name="Luo Z.H."/>
            <person name="Li M."/>
        </authorList>
    </citation>
    <scope>NUCLEOTIDE SEQUENCE [LARGE SCALE GENOMIC DNA]</scope>
    <source>
        <strain evidence="4">SpSt-265</strain>
        <strain evidence="5">SpSt-465</strain>
    </source>
</reference>
<evidence type="ECO:0000256" key="1">
    <source>
        <dbReference type="ARBA" id="ARBA00007261"/>
    </source>
</evidence>
<evidence type="ECO:0000313" key="5">
    <source>
        <dbReference type="EMBL" id="HFJ53514.1"/>
    </source>
</evidence>
<dbReference type="Gene3D" id="3.30.830.10">
    <property type="entry name" value="Metalloenzyme, LuxS/M16 peptidase-like"/>
    <property type="match status" value="2"/>
</dbReference>
<dbReference type="PANTHER" id="PTHR11851:SF49">
    <property type="entry name" value="MITOCHONDRIAL-PROCESSING PEPTIDASE SUBUNIT ALPHA"/>
    <property type="match status" value="1"/>
</dbReference>
<evidence type="ECO:0000259" key="3">
    <source>
        <dbReference type="Pfam" id="PF05193"/>
    </source>
</evidence>
<dbReference type="Pfam" id="PF05193">
    <property type="entry name" value="Peptidase_M16_C"/>
    <property type="match status" value="1"/>
</dbReference>
<dbReference type="Pfam" id="PF00675">
    <property type="entry name" value="Peptidase_M16"/>
    <property type="match status" value="1"/>
</dbReference>
<evidence type="ECO:0000259" key="2">
    <source>
        <dbReference type="Pfam" id="PF00675"/>
    </source>
</evidence>
<comment type="similarity">
    <text evidence="1">Belongs to the peptidase M16 family.</text>
</comment>
<accession>A0A7C3ERP3</accession>
<gene>
    <name evidence="4" type="ORF">ENP94_06690</name>
    <name evidence="5" type="ORF">ENS16_02340</name>
</gene>
<dbReference type="InterPro" id="IPR011249">
    <property type="entry name" value="Metalloenz_LuxS/M16"/>
</dbReference>
<organism evidence="5">
    <name type="scientific">candidate division WOR-3 bacterium</name>
    <dbReference type="NCBI Taxonomy" id="2052148"/>
    <lineage>
        <taxon>Bacteria</taxon>
        <taxon>Bacteria division WOR-3</taxon>
    </lineage>
</organism>
<dbReference type="InterPro" id="IPR011765">
    <property type="entry name" value="Pept_M16_N"/>
</dbReference>